<dbReference type="AlphaFoldDB" id="L8G2S5"/>
<dbReference type="EMBL" id="GL573494">
    <property type="protein sequence ID" value="ELR07084.1"/>
    <property type="molecule type" value="Genomic_DNA"/>
</dbReference>
<feature type="compositionally biased region" description="Basic and acidic residues" evidence="1">
    <location>
        <begin position="81"/>
        <end position="114"/>
    </location>
</feature>
<gene>
    <name evidence="2" type="ORF">GMDG_08261</name>
</gene>
<evidence type="ECO:0000313" key="3">
    <source>
        <dbReference type="Proteomes" id="UP000011064"/>
    </source>
</evidence>
<protein>
    <submittedName>
        <fullName evidence="2">Uncharacterized protein</fullName>
    </submittedName>
</protein>
<reference evidence="3" key="1">
    <citation type="submission" date="2010-09" db="EMBL/GenBank/DDBJ databases">
        <title>The genome sequence of Geomyces destructans 20631-21.</title>
        <authorList>
            <consortium name="The Broad Institute Genome Sequencing Platform"/>
            <person name="Cuomo C.A."/>
            <person name="Blehert D.S."/>
            <person name="Lorch J.M."/>
            <person name="Young S.K."/>
            <person name="Zeng Q."/>
            <person name="Gargeya S."/>
            <person name="Fitzgerald M."/>
            <person name="Haas B."/>
            <person name="Abouelleil A."/>
            <person name="Alvarado L."/>
            <person name="Arachchi H.M."/>
            <person name="Berlin A."/>
            <person name="Brown A."/>
            <person name="Chapman S.B."/>
            <person name="Chen Z."/>
            <person name="Dunbar C."/>
            <person name="Freedman E."/>
            <person name="Gearin G."/>
            <person name="Gellesch M."/>
            <person name="Goldberg J."/>
            <person name="Griggs A."/>
            <person name="Gujja S."/>
            <person name="Heiman D."/>
            <person name="Howarth C."/>
            <person name="Larson L."/>
            <person name="Lui A."/>
            <person name="MacDonald P.J.P."/>
            <person name="Montmayeur A."/>
            <person name="Murphy C."/>
            <person name="Neiman D."/>
            <person name="Pearson M."/>
            <person name="Priest M."/>
            <person name="Roberts A."/>
            <person name="Saif S."/>
            <person name="Shea T."/>
            <person name="Shenoy N."/>
            <person name="Sisk P."/>
            <person name="Stolte C."/>
            <person name="Sykes S."/>
            <person name="Wortman J."/>
            <person name="Nusbaum C."/>
            <person name="Birren B."/>
        </authorList>
    </citation>
    <scope>NUCLEOTIDE SEQUENCE [LARGE SCALE GENOMIC DNA]</scope>
    <source>
        <strain evidence="3">ATCC MYA-4855 / 20631-21</strain>
    </source>
</reference>
<feature type="region of interest" description="Disordered" evidence="1">
    <location>
        <begin position="1"/>
        <end position="195"/>
    </location>
</feature>
<dbReference type="HOGENOM" id="CLU_970189_0_0_1"/>
<evidence type="ECO:0000313" key="2">
    <source>
        <dbReference type="EMBL" id="ELR07084.1"/>
    </source>
</evidence>
<organism evidence="2 3">
    <name type="scientific">Pseudogymnoascus destructans (strain ATCC MYA-4855 / 20631-21)</name>
    <name type="common">Bat white-nose syndrome fungus</name>
    <name type="synonym">Geomyces destructans</name>
    <dbReference type="NCBI Taxonomy" id="658429"/>
    <lineage>
        <taxon>Eukaryota</taxon>
        <taxon>Fungi</taxon>
        <taxon>Dikarya</taxon>
        <taxon>Ascomycota</taxon>
        <taxon>Pezizomycotina</taxon>
        <taxon>Leotiomycetes</taxon>
        <taxon>Thelebolales</taxon>
        <taxon>Thelebolaceae</taxon>
        <taxon>Pseudogymnoascus</taxon>
    </lineage>
</organism>
<proteinExistence type="predicted"/>
<keyword evidence="3" id="KW-1185">Reference proteome</keyword>
<dbReference type="InParanoid" id="L8G2S5"/>
<name>L8G2S5_PSED2</name>
<feature type="compositionally biased region" description="Low complexity" evidence="1">
    <location>
        <begin position="162"/>
        <end position="171"/>
    </location>
</feature>
<sequence>MPPLLGDDSMGEDIRPSDAVDDYPLPILPILNAAVQPAGITTAGGPDDTNEQMMQPEQVQKVHERDTELAGLDRPAPDYQADEHATDKSKVSPHDLPAKGDIFHVGVDDNNRPSEDDDSEAVCVKGRKSANRTRQTQSRSNQKINHRSKPSAKCTREHSESESGSDGCDSPPTKKTSHDRGRYLRTFQPQPRPISKGIVPITDDIDVVKTIAYQGKPGIVMLNGVIAWTKCQKDLNEMVQSHLIQARPKYTQLNFEDAYNREAAFAQQVLTSDLSLSSQTQNLLQLV</sequence>
<accession>L8G2S5</accession>
<evidence type="ECO:0000256" key="1">
    <source>
        <dbReference type="SAM" id="MobiDB-lite"/>
    </source>
</evidence>
<feature type="compositionally biased region" description="Polar residues" evidence="1">
    <location>
        <begin position="132"/>
        <end position="143"/>
    </location>
</feature>
<dbReference type="VEuPathDB" id="FungiDB:GMDG_08261"/>
<dbReference type="Proteomes" id="UP000011064">
    <property type="component" value="Unassembled WGS sequence"/>
</dbReference>